<feature type="non-terminal residue" evidence="2">
    <location>
        <position position="618"/>
    </location>
</feature>
<dbReference type="InterPro" id="IPR021917">
    <property type="entry name" value="Unchr_Zn-peptidase-like"/>
</dbReference>
<dbReference type="PANTHER" id="PTHR21054">
    <property type="entry name" value="ZINC METALLOPROTEINASE-RELATED"/>
    <property type="match status" value="1"/>
</dbReference>
<dbReference type="AlphaFoldDB" id="A0A9P8IIL4"/>
<dbReference type="GO" id="GO:0005737">
    <property type="term" value="C:cytoplasm"/>
    <property type="evidence" value="ECO:0007669"/>
    <property type="project" value="TreeGrafter"/>
</dbReference>
<proteinExistence type="predicted"/>
<comment type="caution">
    <text evidence="2">The sequence shown here is derived from an EMBL/GenBank/DDBJ whole genome shotgun (WGS) entry which is preliminary data.</text>
</comment>
<feature type="compositionally biased region" description="Low complexity" evidence="1">
    <location>
        <begin position="20"/>
        <end position="37"/>
    </location>
</feature>
<feature type="compositionally biased region" description="Polar residues" evidence="1">
    <location>
        <begin position="38"/>
        <end position="68"/>
    </location>
</feature>
<sequence>MPFFKELRRRSKASFRTDKSSTTSTNETVPTTRSTSTLNSILESATPPSSVQHTPTLQSPNSTSSGISRGSPPYPQNRNSALNHPTDLSVHQKMLLVYGQIGDPAQLRLDGNLTVNHHQDSFPQTGWPVYESRFKALVHLTPGPNRLRFDFTSQKLPSNATPNLAHSSWLTINMVPLTSAPPLHLAIVLAKDSPGTFDAVPERIQREGNELELAVRKFRMAAYLWQAFTGEQMFRNRLGRRCFRFEEEWQEGTLSHRDRGNGQMRNEAKIHIIRTDKTLHEMRDISSAQQHDGAKQENELFNIALRAVEKHFNPLPGQRRYVSVLLIDSHWDKQTGTITGHTSFGGSGGSDGGGDVQLAIFGSHALQSYPSSVEEVVPAFSDCTRTDTNYVANDCNNSGSSWEAAVMGIGAHLHETGHLFGRQPEEGFEVMLPDYVRLNRTFVCRESYSTRTKSPGLRLCLPKDECGWHRLACLRFRYHPCFRLPTDHPSSSEGGVQIWPVGNSRVMVTAPSGLAWIELHVDNEGYQAHIEYGNGNGAGSQPREVLLTESDLRNRLPDELRNKTLKLYIYSVGQGSRTVEDFSQLVSKASLLKLANGQPAFRGSNLGGSKPEGSEHQE</sequence>
<evidence type="ECO:0000313" key="2">
    <source>
        <dbReference type="EMBL" id="KAH0551722.1"/>
    </source>
</evidence>
<reference evidence="2" key="1">
    <citation type="submission" date="2021-03" db="EMBL/GenBank/DDBJ databases">
        <title>Comparative genomics and phylogenomic investigation of the class Geoglossomycetes provide insights into ecological specialization and systematics.</title>
        <authorList>
            <person name="Melie T."/>
            <person name="Pirro S."/>
            <person name="Miller A.N."/>
            <person name="Quandt A."/>
        </authorList>
    </citation>
    <scope>NUCLEOTIDE SEQUENCE</scope>
    <source>
        <strain evidence="2">CAQ_001_2017</strain>
    </source>
</reference>
<dbReference type="Proteomes" id="UP000750711">
    <property type="component" value="Unassembled WGS sequence"/>
</dbReference>
<keyword evidence="3" id="KW-1185">Reference proteome</keyword>
<dbReference type="EMBL" id="JAGHQM010001813">
    <property type="protein sequence ID" value="KAH0551722.1"/>
    <property type="molecule type" value="Genomic_DNA"/>
</dbReference>
<evidence type="ECO:0000256" key="1">
    <source>
        <dbReference type="SAM" id="MobiDB-lite"/>
    </source>
</evidence>
<dbReference type="PANTHER" id="PTHR21054:SF2">
    <property type="entry name" value="MIP04191P"/>
    <property type="match status" value="1"/>
</dbReference>
<organism evidence="2 3">
    <name type="scientific">Trichoglossum hirsutum</name>
    <dbReference type="NCBI Taxonomy" id="265104"/>
    <lineage>
        <taxon>Eukaryota</taxon>
        <taxon>Fungi</taxon>
        <taxon>Dikarya</taxon>
        <taxon>Ascomycota</taxon>
        <taxon>Pezizomycotina</taxon>
        <taxon>Geoglossomycetes</taxon>
        <taxon>Geoglossales</taxon>
        <taxon>Geoglossaceae</taxon>
        <taxon>Trichoglossum</taxon>
    </lineage>
</organism>
<dbReference type="InterPro" id="IPR053002">
    <property type="entry name" value="Metalloproteinase_M10B"/>
</dbReference>
<evidence type="ECO:0008006" key="4">
    <source>
        <dbReference type="Google" id="ProtNLM"/>
    </source>
</evidence>
<feature type="region of interest" description="Disordered" evidence="1">
    <location>
        <begin position="1"/>
        <end position="84"/>
    </location>
</feature>
<name>A0A9P8IIL4_9PEZI</name>
<evidence type="ECO:0000313" key="3">
    <source>
        <dbReference type="Proteomes" id="UP000750711"/>
    </source>
</evidence>
<accession>A0A9P8IIL4</accession>
<gene>
    <name evidence="2" type="ORF">GP486_007061</name>
</gene>
<protein>
    <recommendedName>
        <fullName evidence="4">Zinc metalloproteinase</fullName>
    </recommendedName>
</protein>
<dbReference type="Pfam" id="PF12044">
    <property type="entry name" value="Metallopep"/>
    <property type="match status" value="1"/>
</dbReference>